<dbReference type="CDD" id="cd15568">
    <property type="entry name" value="PHD5_NSD"/>
    <property type="match status" value="1"/>
</dbReference>
<feature type="domain" description="Plus3" evidence="9">
    <location>
        <begin position="466"/>
        <end position="598"/>
    </location>
</feature>
<dbReference type="EMBL" id="JBJUIK010000005">
    <property type="protein sequence ID" value="KAL3527177.1"/>
    <property type="molecule type" value="Genomic_DNA"/>
</dbReference>
<feature type="domain" description="GYF" evidence="8">
    <location>
        <begin position="800"/>
        <end position="853"/>
    </location>
</feature>
<keyword evidence="3 5" id="KW-0862">Zinc</keyword>
<evidence type="ECO:0000256" key="6">
    <source>
        <dbReference type="SAM" id="MobiDB-lite"/>
    </source>
</evidence>
<evidence type="ECO:0000259" key="8">
    <source>
        <dbReference type="PROSITE" id="PS50829"/>
    </source>
</evidence>
<protein>
    <recommendedName>
        <fullName evidence="13">Zinc finger CCCH domain-containing protein 44</fullName>
    </recommendedName>
</protein>
<dbReference type="Pfam" id="PF02201">
    <property type="entry name" value="SWIB"/>
    <property type="match status" value="1"/>
</dbReference>
<evidence type="ECO:0000313" key="11">
    <source>
        <dbReference type="EMBL" id="KAL3527177.1"/>
    </source>
</evidence>
<evidence type="ECO:0000259" key="9">
    <source>
        <dbReference type="PROSITE" id="PS51360"/>
    </source>
</evidence>
<dbReference type="InterPro" id="IPR036855">
    <property type="entry name" value="Znf_CCCH_sf"/>
</dbReference>
<dbReference type="SUPFAM" id="SSF55277">
    <property type="entry name" value="GYF domain"/>
    <property type="match status" value="1"/>
</dbReference>
<keyword evidence="2 5" id="KW-0863">Zinc-finger</keyword>
<feature type="compositionally biased region" description="Basic and acidic residues" evidence="6">
    <location>
        <begin position="729"/>
        <end position="759"/>
    </location>
</feature>
<dbReference type="Proteomes" id="UP001630127">
    <property type="component" value="Unassembled WGS sequence"/>
</dbReference>
<dbReference type="PANTHER" id="PTHR46695">
    <property type="entry name" value="ZINC FINGER CCCH DOMAIN-CONTAINING PROTEIN 44-RELATED"/>
    <property type="match status" value="1"/>
</dbReference>
<feature type="region of interest" description="Disordered" evidence="6">
    <location>
        <begin position="925"/>
        <end position="997"/>
    </location>
</feature>
<dbReference type="SMART" id="SM00444">
    <property type="entry name" value="GYF"/>
    <property type="match status" value="1"/>
</dbReference>
<dbReference type="Pfam" id="PF25980">
    <property type="entry name" value="NERD_plant"/>
    <property type="match status" value="1"/>
</dbReference>
<feature type="compositionally biased region" description="Polar residues" evidence="6">
    <location>
        <begin position="780"/>
        <end position="797"/>
    </location>
</feature>
<dbReference type="PROSITE" id="PS51360">
    <property type="entry name" value="PLUS3"/>
    <property type="match status" value="1"/>
</dbReference>
<dbReference type="FunFam" id="3.30.40.10:FF:000303">
    <property type="entry name" value="Zinc finger CCCH domain-containing protein 19"/>
    <property type="match status" value="1"/>
</dbReference>
<dbReference type="SUPFAM" id="SSF90229">
    <property type="entry name" value="CCCH zinc finger"/>
    <property type="match status" value="1"/>
</dbReference>
<organism evidence="11 12">
    <name type="scientific">Cinchona calisaya</name>
    <dbReference type="NCBI Taxonomy" id="153742"/>
    <lineage>
        <taxon>Eukaryota</taxon>
        <taxon>Viridiplantae</taxon>
        <taxon>Streptophyta</taxon>
        <taxon>Embryophyta</taxon>
        <taxon>Tracheophyta</taxon>
        <taxon>Spermatophyta</taxon>
        <taxon>Magnoliopsida</taxon>
        <taxon>eudicotyledons</taxon>
        <taxon>Gunneridae</taxon>
        <taxon>Pentapetalae</taxon>
        <taxon>asterids</taxon>
        <taxon>lamiids</taxon>
        <taxon>Gentianales</taxon>
        <taxon>Rubiaceae</taxon>
        <taxon>Cinchonoideae</taxon>
        <taxon>Cinchoneae</taxon>
        <taxon>Cinchona</taxon>
    </lineage>
</organism>
<gene>
    <name evidence="11" type="ORF">ACH5RR_011833</name>
</gene>
<feature type="compositionally biased region" description="Polar residues" evidence="6">
    <location>
        <begin position="962"/>
        <end position="978"/>
    </location>
</feature>
<dbReference type="Gene3D" id="3.30.40.10">
    <property type="entry name" value="Zinc/RING finger domain, C3HC4 (zinc finger)"/>
    <property type="match status" value="1"/>
</dbReference>
<dbReference type="CDD" id="cd00072">
    <property type="entry name" value="GYF"/>
    <property type="match status" value="1"/>
</dbReference>
<feature type="region of interest" description="Disordered" evidence="6">
    <location>
        <begin position="676"/>
        <end position="702"/>
    </location>
</feature>
<feature type="compositionally biased region" description="Polar residues" evidence="6">
    <location>
        <begin position="1213"/>
        <end position="1239"/>
    </location>
</feature>
<proteinExistence type="predicted"/>
<accession>A0ABD3A9M9</accession>
<dbReference type="InterPro" id="IPR013083">
    <property type="entry name" value="Znf_RING/FYVE/PHD"/>
</dbReference>
<keyword evidence="4" id="KW-0238">DNA-binding</keyword>
<dbReference type="GO" id="GO:0003677">
    <property type="term" value="F:DNA binding"/>
    <property type="evidence" value="ECO:0007669"/>
    <property type="project" value="UniProtKB-KW"/>
</dbReference>
<dbReference type="Pfam" id="PF02213">
    <property type="entry name" value="GYF"/>
    <property type="match status" value="1"/>
</dbReference>
<name>A0ABD3A9M9_9GENT</name>
<dbReference type="InterPro" id="IPR001965">
    <property type="entry name" value="Znf_PHD"/>
</dbReference>
<dbReference type="SMART" id="SM00151">
    <property type="entry name" value="SWIB"/>
    <property type="match status" value="1"/>
</dbReference>
<dbReference type="PROSITE" id="PS01359">
    <property type="entry name" value="ZF_PHD_1"/>
    <property type="match status" value="1"/>
</dbReference>
<evidence type="ECO:0000256" key="2">
    <source>
        <dbReference type="ARBA" id="ARBA00022771"/>
    </source>
</evidence>
<evidence type="ECO:0000256" key="5">
    <source>
        <dbReference type="PROSITE-ProRule" id="PRU00723"/>
    </source>
</evidence>
<feature type="compositionally biased region" description="Polar residues" evidence="6">
    <location>
        <begin position="760"/>
        <end position="770"/>
    </location>
</feature>
<dbReference type="InterPro" id="IPR036885">
    <property type="entry name" value="SWIB_MDM2_dom_sf"/>
</dbReference>
<feature type="region of interest" description="Disordered" evidence="6">
    <location>
        <begin position="1020"/>
        <end position="1055"/>
    </location>
</feature>
<dbReference type="Pfam" id="PF03126">
    <property type="entry name" value="Plus-3"/>
    <property type="match status" value="1"/>
</dbReference>
<dbReference type="InterPro" id="IPR058668">
    <property type="entry name" value="NERD_dom"/>
</dbReference>
<dbReference type="PROSITE" id="PS50103">
    <property type="entry name" value="ZF_C3H1"/>
    <property type="match status" value="1"/>
</dbReference>
<feature type="compositionally biased region" description="Basic and acidic residues" evidence="6">
    <location>
        <begin position="676"/>
        <end position="685"/>
    </location>
</feature>
<keyword evidence="12" id="KW-1185">Reference proteome</keyword>
<dbReference type="InterPro" id="IPR019786">
    <property type="entry name" value="Zinc_finger_PHD-type_CS"/>
</dbReference>
<dbReference type="PANTHER" id="PTHR46695:SF4">
    <property type="entry name" value="ZINC FINGER CCCH DOMAIN-CONTAINING PROTEIN 44"/>
    <property type="match status" value="1"/>
</dbReference>
<dbReference type="SMART" id="SM00719">
    <property type="entry name" value="Plus3"/>
    <property type="match status" value="1"/>
</dbReference>
<feature type="compositionally biased region" description="Polar residues" evidence="6">
    <location>
        <begin position="1254"/>
        <end position="1264"/>
    </location>
</feature>
<feature type="region of interest" description="Disordered" evidence="6">
    <location>
        <begin position="1360"/>
        <end position="1408"/>
    </location>
</feature>
<dbReference type="InterPro" id="IPR003121">
    <property type="entry name" value="SWIB_MDM2_domain"/>
</dbReference>
<dbReference type="SMART" id="SM00249">
    <property type="entry name" value="PHD"/>
    <property type="match status" value="1"/>
</dbReference>
<evidence type="ECO:0000256" key="3">
    <source>
        <dbReference type="ARBA" id="ARBA00022833"/>
    </source>
</evidence>
<feature type="domain" description="C3H1-type" evidence="7">
    <location>
        <begin position="1407"/>
        <end position="1432"/>
    </location>
</feature>
<dbReference type="PROSITE" id="PS51925">
    <property type="entry name" value="SWIB_MDM2"/>
    <property type="match status" value="1"/>
</dbReference>
<dbReference type="Gene3D" id="3.90.70.200">
    <property type="entry name" value="Plus-3 domain"/>
    <property type="match status" value="1"/>
</dbReference>
<dbReference type="SUPFAM" id="SSF57903">
    <property type="entry name" value="FYVE/PHD zinc finger"/>
    <property type="match status" value="1"/>
</dbReference>
<reference evidence="11 12" key="1">
    <citation type="submission" date="2024-11" db="EMBL/GenBank/DDBJ databases">
        <title>A near-complete genome assembly of Cinchona calisaya.</title>
        <authorList>
            <person name="Lian D.C."/>
            <person name="Zhao X.W."/>
            <person name="Wei L."/>
        </authorList>
    </citation>
    <scope>NUCLEOTIDE SEQUENCE [LARGE SCALE GENOMIC DNA]</scope>
    <source>
        <tissue evidence="11">Nenye</tissue>
    </source>
</reference>
<feature type="domain" description="DM2" evidence="10">
    <location>
        <begin position="325"/>
        <end position="408"/>
    </location>
</feature>
<dbReference type="InterPro" id="IPR036128">
    <property type="entry name" value="Plus3-like_sf"/>
</dbReference>
<dbReference type="SUPFAM" id="SSF159042">
    <property type="entry name" value="Plus3-like"/>
    <property type="match status" value="1"/>
</dbReference>
<evidence type="ECO:0000313" key="12">
    <source>
        <dbReference type="Proteomes" id="UP001630127"/>
    </source>
</evidence>
<feature type="region of interest" description="Disordered" evidence="6">
    <location>
        <begin position="1213"/>
        <end position="1287"/>
    </location>
</feature>
<feature type="compositionally biased region" description="Low complexity" evidence="6">
    <location>
        <begin position="933"/>
        <end position="944"/>
    </location>
</feature>
<sequence length="1432" mass="157614">MDGGDSCSVLYAPRVENLTQIQTVDGIVPERTVGLENGLIREMDDSQLVGVRLPVAGDSAVPVTGGELQAMGGTGVQVKTGGQVIEKRKRGRPPRGQAAMPKPPLKRNKEEEEEDVCFICFDGGSLVLCDRKGCPKAYHPACIKRDEAFFRSKAKWNCGWHICSVCQKAAYYMCYTCTYSLCKGCTKDADYVCVRGNKGFCTTCMRTIMLIENKDMGNKEVVQVDFDDKMSWEYLFKVYWIYLKDNLSLTIHELMQAKSPWRGVVMTDYKQQSPGRNHFANGGMESISDKSSEHLELKMPKECSELPIPDSLNAEKLNNDKGPNLVGCKEWASKELLELVAYVRNGDTSVLSQFDVQALLLDYIKRNNLRDPCRKSQIICDLRLKNLFGKPRVGHIEMLKLLEYHLLIKEDDQKNAFIPAGIVGSIAGNMGTDQNNGLMLNQGKKRKTRRKGEERTPQISLDEYAAIDLHNINLVYLRRNLMENLLGDEKFHDKVVGSIIRIRISCNDQKQDMYRLVQVVGTSTAVAPYKLGDKTTDVMLEVLNLNKKETISIDSISNQEFSQEECKRLRQSIRVGLVKQWTVGEIQTKAITLLAVRLNDVLEAEILRLNHLRDRANEKGHKKEYPFSDNCVLIIIESDMRLNAVNELNSLGFWLSECVEKLQLLKTPEERQRRLTEIPEVHADPKMNPNYESEEDVKGIGDQKQDDFLRSKYSSVIKNASQSITQKSRAKEEGPRKAQQLSEKRDVRGLNNDVNHEIHTTVSGSESGLGNQAVGRSESETSTVPLSTGSSPSGNTSEMENIWHYRDPNGKIQGPFAMVQLRKWSTTGYFPVDMRIWTNNELEDSVFLTDALNGLFHKAYHSLHNISRSQDAGPASDNSTFHSFNLDQTFVAPVHQGSGNENEFKSVLDHENQSSHETGIRQITGGQCHEKPSSSQSYLGQSSGKNLRSLPLNLDLNHKDSNSSLASVTTPTDSTEQHAGTHIMDLPSPMPKTSNGNLEGQTIERQESRLDVHVQDSVISDLSPTPQPMGEDLPSTTSKPTHEVLSSHSLKPTGGDQGIQIDEIKQSDASTSWGGASDAVVVGARLQEIADEWAGYSPADPKPSEAWNSDIVSMASLKSPEVLADQVATNSNANQLVDSSPTHPASNISGWQAVDNEPIEFSTLAEESVSDLLAEVDAMESQSGLASPTSAMKCSDEMMDCRNDCFSSIEELSPTTDAGKSDAVSSSTEVQFPYQSTGTDDPGGVSQADAFDHSATSSMAQTKSADVPVNPREAGSGVHPLAPCSTSQGMAVAPMGRGRDLESMDTGWPGVQGNTNMGWGGSPQGYPNLGWGNGLGAPWGNPNFNLGAYNSNLPWDSQRRYSGERFSSPRERGFQGGDSGFGRGRPMRSRQSSHGGGGGGYSTRPPAKGQRVCKFYESGHCKKGASCSYLHP</sequence>
<evidence type="ECO:0000256" key="4">
    <source>
        <dbReference type="ARBA" id="ARBA00023125"/>
    </source>
</evidence>
<feature type="compositionally biased region" description="Basic and acidic residues" evidence="6">
    <location>
        <begin position="1360"/>
        <end position="1373"/>
    </location>
</feature>
<dbReference type="InterPro" id="IPR000571">
    <property type="entry name" value="Znf_CCCH"/>
</dbReference>
<dbReference type="Gene3D" id="3.30.1490.40">
    <property type="match status" value="1"/>
</dbReference>
<feature type="region of interest" description="Disordered" evidence="6">
    <location>
        <begin position="82"/>
        <end position="107"/>
    </location>
</feature>
<dbReference type="InterPro" id="IPR003169">
    <property type="entry name" value="GYF"/>
</dbReference>
<dbReference type="InterPro" id="IPR004343">
    <property type="entry name" value="Plus-3_dom"/>
</dbReference>
<comment type="caution">
    <text evidence="11">The sequence shown here is derived from an EMBL/GenBank/DDBJ whole genome shotgun (WGS) entry which is preliminary data.</text>
</comment>
<dbReference type="Gene3D" id="1.10.245.10">
    <property type="entry name" value="SWIB/MDM2 domain"/>
    <property type="match status" value="1"/>
</dbReference>
<feature type="zinc finger region" description="C3H1-type" evidence="5">
    <location>
        <begin position="1407"/>
        <end position="1432"/>
    </location>
</feature>
<keyword evidence="1 5" id="KW-0479">Metal-binding</keyword>
<dbReference type="GO" id="GO:0008270">
    <property type="term" value="F:zinc ion binding"/>
    <property type="evidence" value="ECO:0007669"/>
    <property type="project" value="UniProtKB-KW"/>
</dbReference>
<evidence type="ECO:0000259" key="10">
    <source>
        <dbReference type="PROSITE" id="PS51925"/>
    </source>
</evidence>
<evidence type="ECO:0000256" key="1">
    <source>
        <dbReference type="ARBA" id="ARBA00022723"/>
    </source>
</evidence>
<dbReference type="PROSITE" id="PS50829">
    <property type="entry name" value="GYF"/>
    <property type="match status" value="1"/>
</dbReference>
<evidence type="ECO:0008006" key="13">
    <source>
        <dbReference type="Google" id="ProtNLM"/>
    </source>
</evidence>
<dbReference type="InterPro" id="IPR011011">
    <property type="entry name" value="Znf_FYVE_PHD"/>
</dbReference>
<feature type="region of interest" description="Disordered" evidence="6">
    <location>
        <begin position="720"/>
        <end position="797"/>
    </location>
</feature>
<dbReference type="CDD" id="cd10567">
    <property type="entry name" value="SWIB-MDM2_like"/>
    <property type="match status" value="1"/>
</dbReference>
<dbReference type="SUPFAM" id="SSF47592">
    <property type="entry name" value="SWIB/MDM2 domain"/>
    <property type="match status" value="1"/>
</dbReference>
<feature type="compositionally biased region" description="Gly residues" evidence="6">
    <location>
        <begin position="1374"/>
        <end position="1383"/>
    </location>
</feature>
<feature type="compositionally biased region" description="Polar residues" evidence="6">
    <location>
        <begin position="1034"/>
        <end position="1050"/>
    </location>
</feature>
<dbReference type="InterPro" id="IPR019835">
    <property type="entry name" value="SWIB_domain"/>
</dbReference>
<dbReference type="InterPro" id="IPR035445">
    <property type="entry name" value="GYF-like_dom_sf"/>
</dbReference>
<evidence type="ECO:0000259" key="7">
    <source>
        <dbReference type="PROSITE" id="PS50103"/>
    </source>
</evidence>